<feature type="compositionally biased region" description="Gly residues" evidence="1">
    <location>
        <begin position="451"/>
        <end position="462"/>
    </location>
</feature>
<protein>
    <submittedName>
        <fullName evidence="2">Spore coat protein CotH</fullName>
    </submittedName>
</protein>
<dbReference type="EMBL" id="JACHDB010000001">
    <property type="protein sequence ID" value="MBB5432270.1"/>
    <property type="molecule type" value="Genomic_DNA"/>
</dbReference>
<reference evidence="2 3" key="1">
    <citation type="submission" date="2020-08" db="EMBL/GenBank/DDBJ databases">
        <title>Sequencing the genomes of 1000 actinobacteria strains.</title>
        <authorList>
            <person name="Klenk H.-P."/>
        </authorList>
    </citation>
    <scope>NUCLEOTIDE SEQUENCE [LARGE SCALE GENOMIC DNA]</scope>
    <source>
        <strain evidence="2 3">DSM 44551</strain>
    </source>
</reference>
<dbReference type="PANTHER" id="PTHR40050:SF1">
    <property type="entry name" value="INNER SPORE COAT PROTEIN H"/>
    <property type="match status" value="1"/>
</dbReference>
<feature type="region of interest" description="Disordered" evidence="1">
    <location>
        <begin position="140"/>
        <end position="188"/>
    </location>
</feature>
<comment type="caution">
    <text evidence="2">The sequence shown here is derived from an EMBL/GenBank/DDBJ whole genome shotgun (WGS) entry which is preliminary data.</text>
</comment>
<keyword evidence="2" id="KW-0167">Capsid protein</keyword>
<dbReference type="RefSeq" id="WP_184391858.1">
    <property type="nucleotide sequence ID" value="NZ_BAAAJD010000069.1"/>
</dbReference>
<evidence type="ECO:0000256" key="1">
    <source>
        <dbReference type="SAM" id="MobiDB-lite"/>
    </source>
</evidence>
<sequence>MGTAHRTPSDRPGPPRPRRRLRHRLPVRLRQHWKPAAAAAAALLALVLLLGDARIRPYITSELASEEQITDDIAGTADLFDSSVAHGIEISFDEAAYTDMIRTFQEEGEKEYIKADVVIDGTLIEDAGLRLKGNSTLQSLRGGGTGAAPEDAAGQDGDTAQEDAGQEQGAAPGGGPGGGPGGITLSEDEPESLPWLVSFDEFVEGRAYQGRTEIALRPGTATSEAALNEALALEVTAATGQTTQEYAFSAVTVNGGTEATRLVLESPDPAYADELGEGVLYKGRANGSFAYLGEDPTDYEDAFKQINDEGEADLQPVIDLLRFVDEADDEEFAEELEDRLDTESFALYLATQDLIANNDAMDGPGNNYYLWYDRDAERFTVLSWDLNLAFGGMGGPGGMGGGPGAEQQGAPAEQETGTEQGEQSEQGDGGQGATAGQPPQPPAGDAPGALAGAGTGDTGGDGDTAPEGGVPENPGGAENPGGRGSGALKERFLADSGFRQLYEDAYADLYEQVYADGTASDLLEDITAGAEAAGATDTTEAAESIQESIATMTDQGPEAAAEQSGEAGDSGQGTGEAQEPGTDQAPSS</sequence>
<dbReference type="PANTHER" id="PTHR40050">
    <property type="entry name" value="INNER SPORE COAT PROTEIN H"/>
    <property type="match status" value="1"/>
</dbReference>
<proteinExistence type="predicted"/>
<evidence type="ECO:0000313" key="3">
    <source>
        <dbReference type="Proteomes" id="UP000572635"/>
    </source>
</evidence>
<evidence type="ECO:0000313" key="2">
    <source>
        <dbReference type="EMBL" id="MBB5432270.1"/>
    </source>
</evidence>
<feature type="region of interest" description="Disordered" evidence="1">
    <location>
        <begin position="395"/>
        <end position="488"/>
    </location>
</feature>
<accession>A0A7W8QM20</accession>
<feature type="compositionally biased region" description="Low complexity" evidence="1">
    <location>
        <begin position="405"/>
        <end position="426"/>
    </location>
</feature>
<organism evidence="2 3">
    <name type="scientific">Nocardiopsis composta</name>
    <dbReference type="NCBI Taxonomy" id="157465"/>
    <lineage>
        <taxon>Bacteria</taxon>
        <taxon>Bacillati</taxon>
        <taxon>Actinomycetota</taxon>
        <taxon>Actinomycetes</taxon>
        <taxon>Streptosporangiales</taxon>
        <taxon>Nocardiopsidaceae</taxon>
        <taxon>Nocardiopsis</taxon>
    </lineage>
</organism>
<dbReference type="InterPro" id="IPR014867">
    <property type="entry name" value="Spore_coat_CotH_CotH2/3/7"/>
</dbReference>
<keyword evidence="2" id="KW-0946">Virion</keyword>
<feature type="compositionally biased region" description="Gly residues" evidence="1">
    <location>
        <begin position="395"/>
        <end position="404"/>
    </location>
</feature>
<dbReference type="Proteomes" id="UP000572635">
    <property type="component" value="Unassembled WGS sequence"/>
</dbReference>
<keyword evidence="3" id="KW-1185">Reference proteome</keyword>
<feature type="compositionally biased region" description="Low complexity" evidence="1">
    <location>
        <begin position="463"/>
        <end position="477"/>
    </location>
</feature>
<feature type="region of interest" description="Disordered" evidence="1">
    <location>
        <begin position="531"/>
        <end position="588"/>
    </location>
</feature>
<feature type="compositionally biased region" description="Low complexity" evidence="1">
    <location>
        <begin position="531"/>
        <end position="543"/>
    </location>
</feature>
<dbReference type="AlphaFoldDB" id="A0A7W8QM20"/>
<feature type="compositionally biased region" description="Gly residues" evidence="1">
    <location>
        <begin position="171"/>
        <end position="182"/>
    </location>
</feature>
<feature type="region of interest" description="Disordered" evidence="1">
    <location>
        <begin position="1"/>
        <end position="21"/>
    </location>
</feature>
<feature type="compositionally biased region" description="Polar residues" evidence="1">
    <location>
        <begin position="545"/>
        <end position="554"/>
    </location>
</feature>
<gene>
    <name evidence="2" type="ORF">HDA36_002354</name>
</gene>
<dbReference type="Pfam" id="PF08757">
    <property type="entry name" value="CotH"/>
    <property type="match status" value="1"/>
</dbReference>
<name>A0A7W8QM20_9ACTN</name>